<accession>A0ABS7GNZ1</accession>
<evidence type="ECO:0000313" key="3">
    <source>
        <dbReference type="EMBL" id="MBW9051417.1"/>
    </source>
</evidence>
<gene>
    <name evidence="3" type="ORF">JNB85_03185</name>
</gene>
<evidence type="ECO:0000259" key="2">
    <source>
        <dbReference type="PROSITE" id="PS01124"/>
    </source>
</evidence>
<evidence type="ECO:0000313" key="4">
    <source>
        <dbReference type="Proteomes" id="UP000717752"/>
    </source>
</evidence>
<dbReference type="SMART" id="SM00342">
    <property type="entry name" value="HTH_ARAC"/>
    <property type="match status" value="1"/>
</dbReference>
<organism evidence="3 4">
    <name type="scientific">Rhizobium mesosinicum</name>
    <dbReference type="NCBI Taxonomy" id="335017"/>
    <lineage>
        <taxon>Bacteria</taxon>
        <taxon>Pseudomonadati</taxon>
        <taxon>Pseudomonadota</taxon>
        <taxon>Alphaproteobacteria</taxon>
        <taxon>Hyphomicrobiales</taxon>
        <taxon>Rhizobiaceae</taxon>
        <taxon>Rhizobium/Agrobacterium group</taxon>
        <taxon>Rhizobium</taxon>
    </lineage>
</organism>
<protein>
    <submittedName>
        <fullName evidence="3">AraC family transcriptional regulator ligand-binding domain-containing protein</fullName>
    </submittedName>
</protein>
<sequence length="347" mass="38497">MSSAQRTGTPVQAFASIRASVLLPLIEQIDRKSGKADVLLALHGLLRSQLDDPYAMIPINRYVAIFEDAASIVGDPAIGALLGTLFKPSDIGPIGVLFSISSTIRTGFERLAKYVNTVQGGTNSGVFQEDGNLVWSYRLDDPRLWPRRQDSEFTLAASCQLVRACFARGWKPVEVHFEHRAPRNPTTLQRIFRAPLKFCESANRIVVSGQDARRVYRQEQPDLAAVLERHIADLSGTLIQSDSAVDHVRSLIGIYLGHKPITLAGLSQELGLSPRTLQRRLSEQGTSLRDLMREYRQSILALQKQNGAVRMKELAQILGYADETVLWRARKHWECTPQAANDAAADS</sequence>
<proteinExistence type="predicted"/>
<keyword evidence="4" id="KW-1185">Reference proteome</keyword>
<keyword evidence="1" id="KW-0238">DNA-binding</keyword>
<dbReference type="EMBL" id="JAEUAK010000001">
    <property type="protein sequence ID" value="MBW9051417.1"/>
    <property type="molecule type" value="Genomic_DNA"/>
</dbReference>
<dbReference type="Gene3D" id="1.10.10.60">
    <property type="entry name" value="Homeodomain-like"/>
    <property type="match status" value="1"/>
</dbReference>
<name>A0ABS7GNZ1_9HYPH</name>
<dbReference type="InterPro" id="IPR032687">
    <property type="entry name" value="AraC-type_N"/>
</dbReference>
<dbReference type="Pfam" id="PF12625">
    <property type="entry name" value="Arabinose_bd"/>
    <property type="match status" value="1"/>
</dbReference>
<evidence type="ECO:0000256" key="1">
    <source>
        <dbReference type="ARBA" id="ARBA00023125"/>
    </source>
</evidence>
<feature type="domain" description="HTH araC/xylS-type" evidence="2">
    <location>
        <begin position="246"/>
        <end position="331"/>
    </location>
</feature>
<dbReference type="Proteomes" id="UP000717752">
    <property type="component" value="Unassembled WGS sequence"/>
</dbReference>
<dbReference type="PANTHER" id="PTHR47894">
    <property type="entry name" value="HTH-TYPE TRANSCRIPTIONAL REGULATOR GADX"/>
    <property type="match status" value="1"/>
</dbReference>
<dbReference type="RefSeq" id="WP_220332932.1">
    <property type="nucleotide sequence ID" value="NZ_JAEUAK010000001.1"/>
</dbReference>
<dbReference type="PROSITE" id="PS01124">
    <property type="entry name" value="HTH_ARAC_FAMILY_2"/>
    <property type="match status" value="1"/>
</dbReference>
<reference evidence="3 4" key="1">
    <citation type="journal article" date="2021" name="MBio">
        <title>Poor Competitiveness of Bradyrhizobium in Pigeon Pea Root Colonization in Indian Soils.</title>
        <authorList>
            <person name="Chalasani D."/>
            <person name="Basu A."/>
            <person name="Pullabhotla S.V.S.R.N."/>
            <person name="Jorrin B."/>
            <person name="Neal A.L."/>
            <person name="Poole P.S."/>
            <person name="Podile A.R."/>
            <person name="Tkacz A."/>
        </authorList>
    </citation>
    <scope>NUCLEOTIDE SEQUENCE [LARGE SCALE GENOMIC DNA]</scope>
    <source>
        <strain evidence="3 4">HU56</strain>
    </source>
</reference>
<dbReference type="InterPro" id="IPR018060">
    <property type="entry name" value="HTH_AraC"/>
</dbReference>
<comment type="caution">
    <text evidence="3">The sequence shown here is derived from an EMBL/GenBank/DDBJ whole genome shotgun (WGS) entry which is preliminary data.</text>
</comment>
<dbReference type="PANTHER" id="PTHR47894:SF4">
    <property type="entry name" value="HTH-TYPE TRANSCRIPTIONAL REGULATOR GADX"/>
    <property type="match status" value="1"/>
</dbReference>